<evidence type="ECO:0000313" key="2">
    <source>
        <dbReference type="EMBL" id="GJJ15657.1"/>
    </source>
</evidence>
<keyword evidence="1" id="KW-0378">Hydrolase</keyword>
<dbReference type="Proteomes" id="UP001050691">
    <property type="component" value="Unassembled WGS sequence"/>
</dbReference>
<dbReference type="EMBL" id="BPWL01000011">
    <property type="protein sequence ID" value="GJJ15657.1"/>
    <property type="molecule type" value="Genomic_DNA"/>
</dbReference>
<dbReference type="InterPro" id="IPR013078">
    <property type="entry name" value="His_Pase_superF_clade-1"/>
</dbReference>
<keyword evidence="3" id="KW-1185">Reference proteome</keyword>
<dbReference type="SUPFAM" id="SSF53254">
    <property type="entry name" value="Phosphoglycerate mutase-like"/>
    <property type="match status" value="1"/>
</dbReference>
<dbReference type="Gene3D" id="3.40.50.1240">
    <property type="entry name" value="Phosphoglycerate mutase-like"/>
    <property type="match status" value="1"/>
</dbReference>
<dbReference type="Pfam" id="PF00300">
    <property type="entry name" value="His_Phos_1"/>
    <property type="match status" value="1"/>
</dbReference>
<dbReference type="GO" id="GO:0004331">
    <property type="term" value="F:fructose-2,6-bisphosphate 2-phosphatase activity"/>
    <property type="evidence" value="ECO:0007669"/>
    <property type="project" value="TreeGrafter"/>
</dbReference>
<reference evidence="2" key="1">
    <citation type="submission" date="2021-10" db="EMBL/GenBank/DDBJ databases">
        <title>De novo Genome Assembly of Clathrus columnatus (Basidiomycota, Fungi) Using Illumina and Nanopore Sequence Data.</title>
        <authorList>
            <person name="Ogiso-Tanaka E."/>
            <person name="Itagaki H."/>
            <person name="Hosoya T."/>
            <person name="Hosaka K."/>
        </authorList>
    </citation>
    <scope>NUCLEOTIDE SEQUENCE</scope>
    <source>
        <strain evidence="2">MO-923</strain>
    </source>
</reference>
<gene>
    <name evidence="2" type="ORF">Clacol_009935</name>
</gene>
<organism evidence="2 3">
    <name type="scientific">Clathrus columnatus</name>
    <dbReference type="NCBI Taxonomy" id="1419009"/>
    <lineage>
        <taxon>Eukaryota</taxon>
        <taxon>Fungi</taxon>
        <taxon>Dikarya</taxon>
        <taxon>Basidiomycota</taxon>
        <taxon>Agaricomycotina</taxon>
        <taxon>Agaricomycetes</taxon>
        <taxon>Phallomycetidae</taxon>
        <taxon>Phallales</taxon>
        <taxon>Clathraceae</taxon>
        <taxon>Clathrus</taxon>
    </lineage>
</organism>
<evidence type="ECO:0000313" key="3">
    <source>
        <dbReference type="Proteomes" id="UP001050691"/>
    </source>
</evidence>
<sequence length="228" mass="25501">MQAKACAEYFSTIRLATIYSSDLKRAYTTAKAISDAQPEPRCPHVVSEDLREQHFGVAEGEKWIIHSDSGLDVDKKIFPILSGREAKFPDGESLNDLADRATRAVKEFILPWVWDTQKTYGKEEGEIHLAVIIAALVRLDADHYHQDQSFTGLLNTAWSRVTIGIQGERTGAEAPLVDQDVPLIVRVTHKNQHSHLDSLMRQKGGIGSAAYDPDQKDIREYFSGAIRN</sequence>
<dbReference type="InterPro" id="IPR029033">
    <property type="entry name" value="His_PPase_superfam"/>
</dbReference>
<comment type="caution">
    <text evidence="2">The sequence shown here is derived from an EMBL/GenBank/DDBJ whole genome shotgun (WGS) entry which is preliminary data.</text>
</comment>
<dbReference type="GO" id="GO:0005829">
    <property type="term" value="C:cytosol"/>
    <property type="evidence" value="ECO:0007669"/>
    <property type="project" value="TreeGrafter"/>
</dbReference>
<protein>
    <submittedName>
        <fullName evidence="2">Uncharacterized protein</fullName>
    </submittedName>
</protein>
<dbReference type="InterPro" id="IPR051695">
    <property type="entry name" value="Phosphoglycerate_Mutase"/>
</dbReference>
<name>A0AAV5APF8_9AGAM</name>
<evidence type="ECO:0000256" key="1">
    <source>
        <dbReference type="ARBA" id="ARBA00022801"/>
    </source>
</evidence>
<dbReference type="GO" id="GO:0045820">
    <property type="term" value="P:negative regulation of glycolytic process"/>
    <property type="evidence" value="ECO:0007669"/>
    <property type="project" value="TreeGrafter"/>
</dbReference>
<accession>A0AAV5APF8</accession>
<proteinExistence type="predicted"/>
<dbReference type="PANTHER" id="PTHR46517">
    <property type="entry name" value="FRUCTOSE-2,6-BISPHOSPHATASE TIGAR"/>
    <property type="match status" value="1"/>
</dbReference>
<dbReference type="PANTHER" id="PTHR46517:SF1">
    <property type="entry name" value="FRUCTOSE-2,6-BISPHOSPHATASE TIGAR"/>
    <property type="match status" value="1"/>
</dbReference>
<dbReference type="AlphaFoldDB" id="A0AAV5APF8"/>
<dbReference type="GO" id="GO:0043456">
    <property type="term" value="P:regulation of pentose-phosphate shunt"/>
    <property type="evidence" value="ECO:0007669"/>
    <property type="project" value="TreeGrafter"/>
</dbReference>